<keyword evidence="2" id="KW-0378">Hydrolase</keyword>
<feature type="binding site" evidence="1">
    <location>
        <position position="61"/>
    </location>
    <ligand>
        <name>Mg(2+)</name>
        <dbReference type="ChEBI" id="CHEBI:18420"/>
        <label>1</label>
    </ligand>
</feature>
<sequence>MTDDHPTTADRTSRARLSAARDSLTGLAAGDAFGAQFFVPDNHRALQARRLPSPPWPWTDDTEMACSVVHVLRGHDTVDQDALARSFAARHDVDRGYGPATNRMLRLVRQEGGDWRALAAGLFDGQGSWGNGAAMRVAPLGAWFRDDLARAVREAELSARVTHTHPEAVAGAVAVAVAAAVAAWESGAPATGEELLRLVLQLTPHSRVRDGLAEALDLLPQPHPAFAAHRLGNGRLVSAPDTVPFALWCAARHLDRYEDALWACASAGGDVDTTCAIVGGIVAARVGAGGVPARWREATEELPSWLDRG</sequence>
<feature type="binding site" evidence="1">
    <location>
        <position position="270"/>
    </location>
    <ligand>
        <name>Mg(2+)</name>
        <dbReference type="ChEBI" id="CHEBI:18420"/>
        <label>1</label>
    </ligand>
</feature>
<feature type="binding site" evidence="1">
    <location>
        <position position="273"/>
    </location>
    <ligand>
        <name>Mg(2+)</name>
        <dbReference type="ChEBI" id="CHEBI:18420"/>
        <label>1</label>
    </ligand>
</feature>
<gene>
    <name evidence="2" type="ORF">SAMN05414137_10911</name>
</gene>
<dbReference type="RefSeq" id="WP_042459899.1">
    <property type="nucleotide sequence ID" value="NZ_BBPN01000063.1"/>
</dbReference>
<dbReference type="SUPFAM" id="SSF101478">
    <property type="entry name" value="ADP-ribosylglycohydrolase"/>
    <property type="match status" value="1"/>
</dbReference>
<dbReference type="eggNOG" id="COG1397">
    <property type="taxonomic scope" value="Bacteria"/>
</dbReference>
<feature type="binding site" evidence="1">
    <location>
        <position position="272"/>
    </location>
    <ligand>
        <name>Mg(2+)</name>
        <dbReference type="ChEBI" id="CHEBI:18420"/>
        <label>1</label>
    </ligand>
</feature>
<keyword evidence="1" id="KW-0460">Magnesium</keyword>
<dbReference type="GO" id="GO:0046872">
    <property type="term" value="F:metal ion binding"/>
    <property type="evidence" value="ECO:0007669"/>
    <property type="project" value="UniProtKB-KW"/>
</dbReference>
<name>A0A1H7QGK4_STRJI</name>
<reference evidence="3" key="1">
    <citation type="submission" date="2016-10" db="EMBL/GenBank/DDBJ databases">
        <authorList>
            <person name="Varghese N."/>
        </authorList>
    </citation>
    <scope>NUCLEOTIDE SEQUENCE [LARGE SCALE GENOMIC DNA]</scope>
    <source>
        <strain evidence="3">DSM 45096 / BCRC 16803 / CGMCC 4.1857 / CIP 109030 / JCM 12277 / KCTC 19219 / NBRC 100920 / 33214</strain>
    </source>
</reference>
<evidence type="ECO:0000313" key="3">
    <source>
        <dbReference type="Proteomes" id="UP000183015"/>
    </source>
</evidence>
<feature type="binding site" evidence="1">
    <location>
        <position position="60"/>
    </location>
    <ligand>
        <name>Mg(2+)</name>
        <dbReference type="ChEBI" id="CHEBI:18420"/>
        <label>1</label>
    </ligand>
</feature>
<dbReference type="EMBL" id="FOAZ01000009">
    <property type="protein sequence ID" value="SEL47102.1"/>
    <property type="molecule type" value="Genomic_DNA"/>
</dbReference>
<dbReference type="PANTHER" id="PTHR16222">
    <property type="entry name" value="ADP-RIBOSYLGLYCOHYDROLASE"/>
    <property type="match status" value="1"/>
</dbReference>
<accession>A0A1H7QGK4</accession>
<dbReference type="InterPro" id="IPR005502">
    <property type="entry name" value="Ribosyl_crysJ1"/>
</dbReference>
<dbReference type="PANTHER" id="PTHR16222:SF12">
    <property type="entry name" value="ADP-RIBOSYLGLYCOHYDROLASE-RELATED"/>
    <property type="match status" value="1"/>
</dbReference>
<comment type="cofactor">
    <cofactor evidence="1">
        <name>Mg(2+)</name>
        <dbReference type="ChEBI" id="CHEBI:18420"/>
    </cofactor>
    <text evidence="1">Binds 2 magnesium ions per subunit.</text>
</comment>
<protein>
    <submittedName>
        <fullName evidence="2">ADP-ribosylglycohydrolase</fullName>
    </submittedName>
</protein>
<dbReference type="Gene3D" id="1.10.4080.10">
    <property type="entry name" value="ADP-ribosylation/Crystallin J1"/>
    <property type="match status" value="1"/>
</dbReference>
<keyword evidence="3" id="KW-1185">Reference proteome</keyword>
<evidence type="ECO:0000313" key="2">
    <source>
        <dbReference type="EMBL" id="SEL47102.1"/>
    </source>
</evidence>
<dbReference type="InterPro" id="IPR050792">
    <property type="entry name" value="ADP-ribosylglycohydrolase"/>
</dbReference>
<dbReference type="Pfam" id="PF03747">
    <property type="entry name" value="ADP_ribosyl_GH"/>
    <property type="match status" value="1"/>
</dbReference>
<dbReference type="GO" id="GO:0016787">
    <property type="term" value="F:hydrolase activity"/>
    <property type="evidence" value="ECO:0007669"/>
    <property type="project" value="UniProtKB-KW"/>
</dbReference>
<dbReference type="Proteomes" id="UP000183015">
    <property type="component" value="Unassembled WGS sequence"/>
</dbReference>
<feature type="binding site" evidence="1">
    <location>
        <position position="59"/>
    </location>
    <ligand>
        <name>Mg(2+)</name>
        <dbReference type="ChEBI" id="CHEBI:18420"/>
        <label>1</label>
    </ligand>
</feature>
<dbReference type="OrthoDB" id="9798107at2"/>
<proteinExistence type="predicted"/>
<organism evidence="2 3">
    <name type="scientific">Streptacidiphilus jiangxiensis</name>
    <dbReference type="NCBI Taxonomy" id="235985"/>
    <lineage>
        <taxon>Bacteria</taxon>
        <taxon>Bacillati</taxon>
        <taxon>Actinomycetota</taxon>
        <taxon>Actinomycetes</taxon>
        <taxon>Kitasatosporales</taxon>
        <taxon>Streptomycetaceae</taxon>
        <taxon>Streptacidiphilus</taxon>
    </lineage>
</organism>
<dbReference type="InterPro" id="IPR036705">
    <property type="entry name" value="Ribosyl_crysJ1_sf"/>
</dbReference>
<evidence type="ECO:0000256" key="1">
    <source>
        <dbReference type="PIRSR" id="PIRSR605502-1"/>
    </source>
</evidence>
<dbReference type="AlphaFoldDB" id="A0A1H7QGK4"/>
<keyword evidence="1" id="KW-0479">Metal-binding</keyword>
<dbReference type="STRING" id="235985.SAMN05414137_10911"/>